<organism evidence="2">
    <name type="scientific">Rhipicephalus microplus</name>
    <name type="common">Cattle tick</name>
    <name type="synonym">Boophilus microplus</name>
    <dbReference type="NCBI Taxonomy" id="6941"/>
    <lineage>
        <taxon>Eukaryota</taxon>
        <taxon>Metazoa</taxon>
        <taxon>Ecdysozoa</taxon>
        <taxon>Arthropoda</taxon>
        <taxon>Chelicerata</taxon>
        <taxon>Arachnida</taxon>
        <taxon>Acari</taxon>
        <taxon>Parasitiformes</taxon>
        <taxon>Ixodida</taxon>
        <taxon>Ixodoidea</taxon>
        <taxon>Ixodidae</taxon>
        <taxon>Rhipicephalinae</taxon>
        <taxon>Rhipicephalus</taxon>
        <taxon>Boophilus</taxon>
    </lineage>
</organism>
<proteinExistence type="predicted"/>
<dbReference type="EMBL" id="GHWJ01005944">
    <property type="protein sequence ID" value="NOV38681.1"/>
    <property type="molecule type" value="Transcribed_RNA"/>
</dbReference>
<evidence type="ECO:0000313" key="2">
    <source>
        <dbReference type="EMBL" id="JAC58984.1"/>
    </source>
</evidence>
<dbReference type="InterPro" id="IPR002970">
    <property type="entry name" value="Tick_his-bd"/>
</dbReference>
<evidence type="ECO:0000256" key="1">
    <source>
        <dbReference type="SAM" id="SignalP"/>
    </source>
</evidence>
<dbReference type="EMBL" id="GBBR01000078">
    <property type="protein sequence ID" value="JAC58984.1"/>
    <property type="molecule type" value="Transcribed_RNA"/>
</dbReference>
<evidence type="ECO:0000313" key="3">
    <source>
        <dbReference type="EMBL" id="NOV38681.1"/>
    </source>
</evidence>
<feature type="signal peptide" evidence="1">
    <location>
        <begin position="1"/>
        <end position="18"/>
    </location>
</feature>
<feature type="chain" id="PRO_5035982572" evidence="1">
    <location>
        <begin position="19"/>
        <end position="185"/>
    </location>
</feature>
<dbReference type="SUPFAM" id="SSF50814">
    <property type="entry name" value="Lipocalins"/>
    <property type="match status" value="1"/>
</dbReference>
<dbReference type="AlphaFoldDB" id="A0A034WWH8"/>
<dbReference type="InterPro" id="IPR012674">
    <property type="entry name" value="Calycin"/>
</dbReference>
<dbReference type="Pfam" id="PF02098">
    <property type="entry name" value="His_binding"/>
    <property type="match status" value="1"/>
</dbReference>
<dbReference type="GO" id="GO:0030682">
    <property type="term" value="P:symbiont-mediated perturbation of host defenses"/>
    <property type="evidence" value="ECO:0007669"/>
    <property type="project" value="InterPro"/>
</dbReference>
<dbReference type="VEuPathDB" id="VectorBase:LOC119169244"/>
<sequence length="185" mass="20449">MAYVALALTVVTFTTASAAASYRWPDINPRLGVYQDETTCFPFESTLHQIYSNFEKDPYFGGDAKCVRTGPTGDLVGSSLNTTFAYGTEGLLDVTLTLTSSPGYTAKNVIYYQPRNSDLGDFVFTVAYRDCKNCKVFRHNYINNGAGCSYWLTDEALNGGDTCCGFVYDLLCGPEKYIIYDDSCE</sequence>
<accession>A0A034WWH8</accession>
<reference evidence="2" key="1">
    <citation type="journal article" date="2014" name="PLoS ONE">
        <title>Proteomic Analysis of Cattle Tick Rhipicephalus (Boophilus) microplus Saliva: A Comparison between Partially and Fully Engorged Females.</title>
        <authorList>
            <person name="Tirloni L."/>
            <person name="Reck J."/>
            <person name="Terra R.M."/>
            <person name="Martins J.R."/>
            <person name="Mulenga A."/>
            <person name="Sherman N.E."/>
            <person name="Fox J.W."/>
            <person name="Yates J.R.III."/>
            <person name="Termignoni C."/>
            <person name="Pinto A.F."/>
            <person name="da Silva Vaz I.Jr."/>
        </authorList>
    </citation>
    <scope>NUCLEOTIDE SEQUENCE</scope>
</reference>
<protein>
    <submittedName>
        <fullName evidence="2">Lipocalin 22</fullName>
    </submittedName>
    <submittedName>
        <fullName evidence="3">Putative lipocal-1 1</fullName>
    </submittedName>
</protein>
<dbReference type="GO" id="GO:0043176">
    <property type="term" value="F:amine binding"/>
    <property type="evidence" value="ECO:0007669"/>
    <property type="project" value="InterPro"/>
</dbReference>
<keyword evidence="1" id="KW-0732">Signal</keyword>
<name>A0A034WWH8_RHIMP</name>
<dbReference type="Gene3D" id="2.40.128.20">
    <property type="match status" value="1"/>
</dbReference>
<dbReference type="OrthoDB" id="6495916at2759"/>
<reference evidence="3" key="2">
    <citation type="submission" date="2019-09" db="EMBL/GenBank/DDBJ databases">
        <title>Organ-specific transcriptomic study of the physiology of the cattle tick, Rhipicephalus microplus.</title>
        <authorList>
            <person name="Tirloni L."/>
            <person name="Braz G."/>
            <person name="Gandara A.C.P."/>
            <person name="Sabadin G.A."/>
            <person name="da Silva R.M."/>
            <person name="Guizzo M.G."/>
            <person name="Machado J.A."/>
            <person name="Costa E.P."/>
            <person name="Gomes H.F."/>
            <person name="Moraes J."/>
            <person name="Mota M.B.S."/>
            <person name="Mesquita R.D."/>
            <person name="Alvarenga P.H."/>
            <person name="Alves F."/>
            <person name="Seixas A."/>
            <person name="da Fonseca R.N."/>
            <person name="Fogaca A."/>
            <person name="Logullo C."/>
            <person name="Tanaka A."/>
            <person name="Daffre S."/>
            <person name="Termignoni C."/>
            <person name="Vaz I.S.Jr."/>
            <person name="Oliveira P.L."/>
            <person name="Ribeiro J.M."/>
        </authorList>
    </citation>
    <scope>NUCLEOTIDE SEQUENCE</scope>
    <source>
        <strain evidence="3">Porto Alegre</strain>
    </source>
</reference>